<comment type="caution">
    <text evidence="2">The sequence shown here is derived from an EMBL/GenBank/DDBJ whole genome shotgun (WGS) entry which is preliminary data.</text>
</comment>
<organism evidence="2 3">
    <name type="scientific">Neonectria ditissima</name>
    <dbReference type="NCBI Taxonomy" id="78410"/>
    <lineage>
        <taxon>Eukaryota</taxon>
        <taxon>Fungi</taxon>
        <taxon>Dikarya</taxon>
        <taxon>Ascomycota</taxon>
        <taxon>Pezizomycotina</taxon>
        <taxon>Sordariomycetes</taxon>
        <taxon>Hypocreomycetidae</taxon>
        <taxon>Hypocreales</taxon>
        <taxon>Nectriaceae</taxon>
        <taxon>Neonectria</taxon>
    </lineage>
</organism>
<dbReference type="PANTHER" id="PTHR33307">
    <property type="entry name" value="ALPHA-RHAMNOSIDASE (EUROFUNG)"/>
    <property type="match status" value="1"/>
</dbReference>
<dbReference type="InterPro" id="IPR013737">
    <property type="entry name" value="Bac_rhamnosid_N"/>
</dbReference>
<dbReference type="AlphaFoldDB" id="A0A0P7B2X7"/>
<reference evidence="2 3" key="1">
    <citation type="submission" date="2015-09" db="EMBL/GenBank/DDBJ databases">
        <title>Draft genome of a European isolate of the apple canker pathogen Neonectria ditissima.</title>
        <authorList>
            <person name="Gomez-Cortecero A."/>
            <person name="Harrison R.J."/>
            <person name="Armitage A.D."/>
        </authorList>
    </citation>
    <scope>NUCLEOTIDE SEQUENCE [LARGE SCALE GENOMIC DNA]</scope>
    <source>
        <strain evidence="2 3">R09/05</strain>
    </source>
</reference>
<protein>
    <recommendedName>
        <fullName evidence="1">Bacterial alpha-L-rhamnosidase N-terminal domain-containing protein</fullName>
    </recommendedName>
</protein>
<sequence length="346" mass="38494">MSNPPGVAKPTFEHHRWDTLVTGHTRPRISWKFVRDSNTLPAWEQTAYEIEISTGEASTPVRFQFQSNESVLVPWPVGNLQSREKATARVRSCGTSNPASGIHESWTAWSESATIEAGLLSPDDWSAKWIVSTEKYAGDGPLQPLRFYKRFAVPAHQEPISNARLYITSLGVFDAYINGSKASDEFMAPGWTSYNHRLAYRTLDVAPLLRSGGAPNSICIEVAEGWYAGRLAFNGGKRFCYGGDELAVLAQLEVHFGSNLADPWTVATDESWLCHLSGIQSSEIYDGETYDMRKETDNWESLILSADEKEFTPTNSFYCTFNAGQWPPHPIVGAYQKVPAQTTIAE</sequence>
<keyword evidence="3" id="KW-1185">Reference proteome</keyword>
<feature type="domain" description="Bacterial alpha-L-rhamnosidase N-terminal" evidence="1">
    <location>
        <begin position="160"/>
        <end position="304"/>
    </location>
</feature>
<dbReference type="EMBL" id="LKCW01000232">
    <property type="protein sequence ID" value="KPM35793.1"/>
    <property type="molecule type" value="Genomic_DNA"/>
</dbReference>
<accession>A0A0P7B2X7</accession>
<evidence type="ECO:0000313" key="2">
    <source>
        <dbReference type="EMBL" id="KPM35793.1"/>
    </source>
</evidence>
<proteinExistence type="predicted"/>
<dbReference type="InterPro" id="IPR016007">
    <property type="entry name" value="Alpha_rhamnosid"/>
</dbReference>
<dbReference type="Proteomes" id="UP000050424">
    <property type="component" value="Unassembled WGS sequence"/>
</dbReference>
<gene>
    <name evidence="2" type="ORF">AK830_g10779</name>
</gene>
<name>A0A0P7B2X7_9HYPO</name>
<dbReference type="InterPro" id="IPR013783">
    <property type="entry name" value="Ig-like_fold"/>
</dbReference>
<dbReference type="Gene3D" id="2.60.120.260">
    <property type="entry name" value="Galactose-binding domain-like"/>
    <property type="match status" value="1"/>
</dbReference>
<dbReference type="OrthoDB" id="5100250at2759"/>
<evidence type="ECO:0000313" key="3">
    <source>
        <dbReference type="Proteomes" id="UP000050424"/>
    </source>
</evidence>
<dbReference type="STRING" id="78410.A0A0P7B2X7"/>
<dbReference type="Gene3D" id="2.60.40.10">
    <property type="entry name" value="Immunoglobulins"/>
    <property type="match status" value="1"/>
</dbReference>
<dbReference type="Pfam" id="PF08531">
    <property type="entry name" value="Bac_rhamnosid_N"/>
    <property type="match status" value="1"/>
</dbReference>
<evidence type="ECO:0000259" key="1">
    <source>
        <dbReference type="Pfam" id="PF08531"/>
    </source>
</evidence>
<dbReference type="Pfam" id="PF25788">
    <property type="entry name" value="Ig_Rha78A_N"/>
    <property type="match status" value="1"/>
</dbReference>
<dbReference type="PANTHER" id="PTHR33307:SF6">
    <property type="entry name" value="ALPHA-RHAMNOSIDASE (EUROFUNG)-RELATED"/>
    <property type="match status" value="1"/>
</dbReference>